<dbReference type="EMBL" id="KI546124">
    <property type="protein sequence ID" value="EST44181.1"/>
    <property type="molecule type" value="Genomic_DNA"/>
</dbReference>
<name>V6LKD7_9EUKA</name>
<dbReference type="EMBL" id="AUWU02000003">
    <property type="protein sequence ID" value="KAH0575082.1"/>
    <property type="molecule type" value="Genomic_DNA"/>
</dbReference>
<gene>
    <name evidence="1" type="ORF">SS50377_15985</name>
    <name evidence="2" type="ORF">SS50377_22704</name>
</gene>
<dbReference type="Proteomes" id="UP000018208">
    <property type="component" value="Unassembled WGS sequence"/>
</dbReference>
<reference evidence="2" key="2">
    <citation type="submission" date="2020-12" db="EMBL/GenBank/DDBJ databases">
        <title>New Spironucleus salmonicida genome in near-complete chromosomes.</title>
        <authorList>
            <person name="Xu F."/>
            <person name="Kurt Z."/>
            <person name="Jimenez-Gonzalez A."/>
            <person name="Astvaldsson A."/>
            <person name="Andersson J.O."/>
            <person name="Svard S.G."/>
        </authorList>
    </citation>
    <scope>NUCLEOTIDE SEQUENCE</scope>
    <source>
        <strain evidence="2">ATCC 50377</strain>
    </source>
</reference>
<accession>V6LKD7</accession>
<sequence>MNRPQIASLQLQKTSNLLQPATKQRIIPRMLANIRTGRRSVVISVSIGHRVNIFSFLLPTVQLVMENQVAFGVHGRLRPLPQGLMAHFSEIARGFAEFRLEIVSRLNLQDTISCIIALTECSWAEVHVRESAVGTVIRLQEFCQHDAQARLQRLYDLTNLLRPEKSIFKIMEICLSMKIFDVFQKIHFEFNFSLPHIFAVLARQSGFRAWPSNPTCVVFELQDDIFYELNFEGKDLFNIGNGGLNTRSFGLQIACDPVYDELVLRNRAKFLSKTILIRTGVNKDIYEHFYTKIRTNCELTEGPKFYIDGVHSIGRFTLLEIVFTGVYGKFQNLNHSIRHEILLWKRLDNNAFFGIPNVFRAIPSRLYGPFSRIYGLFLGGGGEILLENCTERDAQIAFDAMPEACFQTTFTAQRMAAGALLFKFPVLSRARILQVLDFVNELVRPFQGLPFQPRVLTALGVVLARNPVDLTTENWQNFAQNRSNLTVFFHLLLLKMSVFSWIVGAELVVFEEKGALYQVNFRQKYDIFQPKVPVIQAKLVEFYRVPELQFQDWKIIFHLQLMPEIVLLRREKCEETVRRIVAQLLALDVEVTPSFDVFNTYVKLVFRTSRLAIVRAQPPCAAELQPRPEMTRKMAFLRYIAYNAAQTRSLVRTLFGLAPPLVSAELFECVTQIVRRRPFFSYARAVPKREQAAGWLEVSMRFVDEFPTIVPDAVQRAVACIFEDDIAISKMQALRCVLQIVKGAQQARLTGTIFQVK</sequence>
<evidence type="ECO:0000313" key="1">
    <source>
        <dbReference type="EMBL" id="EST44181.1"/>
    </source>
</evidence>
<protein>
    <submittedName>
        <fullName evidence="1">Uncharacterized protein</fullName>
    </submittedName>
</protein>
<keyword evidence="3" id="KW-1185">Reference proteome</keyword>
<reference evidence="1 2" key="1">
    <citation type="journal article" date="2014" name="PLoS Genet.">
        <title>The Genome of Spironucleus salmonicida Highlights a Fish Pathogen Adapted to Fluctuating Environments.</title>
        <authorList>
            <person name="Xu F."/>
            <person name="Jerlstrom-Hultqvist J."/>
            <person name="Einarsson E."/>
            <person name="Astvaldsson A."/>
            <person name="Svard S.G."/>
            <person name="Andersson J.O."/>
        </authorList>
    </citation>
    <scope>NUCLEOTIDE SEQUENCE</scope>
    <source>
        <strain evidence="2">ATCC 50377</strain>
    </source>
</reference>
<proteinExistence type="predicted"/>
<evidence type="ECO:0000313" key="2">
    <source>
        <dbReference type="EMBL" id="KAH0575082.1"/>
    </source>
</evidence>
<dbReference type="AlphaFoldDB" id="V6LKD7"/>
<evidence type="ECO:0000313" key="3">
    <source>
        <dbReference type="Proteomes" id="UP000018208"/>
    </source>
</evidence>
<dbReference type="VEuPathDB" id="GiardiaDB:SS50377_22704"/>
<organism evidence="1">
    <name type="scientific">Spironucleus salmonicida</name>
    <dbReference type="NCBI Taxonomy" id="348837"/>
    <lineage>
        <taxon>Eukaryota</taxon>
        <taxon>Metamonada</taxon>
        <taxon>Diplomonadida</taxon>
        <taxon>Hexamitidae</taxon>
        <taxon>Hexamitinae</taxon>
        <taxon>Spironucleus</taxon>
    </lineage>
</organism>